<keyword evidence="2" id="KW-1185">Reference proteome</keyword>
<evidence type="ECO:0000313" key="2">
    <source>
        <dbReference type="Proteomes" id="UP000019364"/>
    </source>
</evidence>
<dbReference type="STRING" id="1236976.JCM16418_4930"/>
<dbReference type="EMBL" id="BAVZ01000033">
    <property type="protein sequence ID" value="GAF10711.1"/>
    <property type="molecule type" value="Genomic_DNA"/>
</dbReference>
<reference evidence="1 2" key="1">
    <citation type="journal article" date="2014" name="Genome Announc.">
        <title>Draft Genome Sequence of Paenibacillus pini JCM 16418T, Isolated from the Rhizosphere of Pine Tree.</title>
        <authorList>
            <person name="Yuki M."/>
            <person name="Oshima K."/>
            <person name="Suda W."/>
            <person name="Oshida Y."/>
            <person name="Kitamura K."/>
            <person name="Iida Y."/>
            <person name="Hattori M."/>
            <person name="Ohkuma M."/>
        </authorList>
    </citation>
    <scope>NUCLEOTIDE SEQUENCE [LARGE SCALE GENOMIC DNA]</scope>
    <source>
        <strain evidence="1 2">JCM 16418</strain>
    </source>
</reference>
<dbReference type="RefSeq" id="WP_036653386.1">
    <property type="nucleotide sequence ID" value="NZ_BAVZ01000033.1"/>
</dbReference>
<protein>
    <submittedName>
        <fullName evidence="1">Uncharacterized protein</fullName>
    </submittedName>
</protein>
<name>W7Z141_9BACL</name>
<accession>W7Z141</accession>
<proteinExistence type="predicted"/>
<comment type="caution">
    <text evidence="1">The sequence shown here is derived from an EMBL/GenBank/DDBJ whole genome shotgun (WGS) entry which is preliminary data.</text>
</comment>
<organism evidence="1 2">
    <name type="scientific">Paenibacillus pini JCM 16418</name>
    <dbReference type="NCBI Taxonomy" id="1236976"/>
    <lineage>
        <taxon>Bacteria</taxon>
        <taxon>Bacillati</taxon>
        <taxon>Bacillota</taxon>
        <taxon>Bacilli</taxon>
        <taxon>Bacillales</taxon>
        <taxon>Paenibacillaceae</taxon>
        <taxon>Paenibacillus</taxon>
    </lineage>
</organism>
<gene>
    <name evidence="1" type="ORF">JCM16418_4930</name>
</gene>
<dbReference type="AlphaFoldDB" id="W7Z141"/>
<evidence type="ECO:0000313" key="1">
    <source>
        <dbReference type="EMBL" id="GAF10711.1"/>
    </source>
</evidence>
<sequence length="113" mass="13480">MDELQEYLKINMPIFGEKIKNRYNSRIVIKEDMKKNLIYLNNYLNISSESLYFMTDKEYDDLLDKNCNTCSNNDRVFGCTKCFIDDGNKLCSNFTEVVSNSLWKWFKDKNNKL</sequence>
<dbReference type="Proteomes" id="UP000019364">
    <property type="component" value="Unassembled WGS sequence"/>
</dbReference>